<evidence type="ECO:0000313" key="2">
    <source>
        <dbReference type="EMBL" id="HIT99451.1"/>
    </source>
</evidence>
<evidence type="ECO:0000259" key="1">
    <source>
        <dbReference type="Pfam" id="PF11823"/>
    </source>
</evidence>
<gene>
    <name evidence="2" type="ORF">IAD12_04270</name>
</gene>
<dbReference type="Proteomes" id="UP000824159">
    <property type="component" value="Unassembled WGS sequence"/>
</dbReference>
<organism evidence="2 3">
    <name type="scientific">Candidatus Allocopromorpha excrementavium</name>
    <dbReference type="NCBI Taxonomy" id="2840741"/>
    <lineage>
        <taxon>Bacteria</taxon>
        <taxon>Bacillati</taxon>
        <taxon>Bacillota</taxon>
        <taxon>Clostridia</taxon>
        <taxon>Eubacteriales</taxon>
        <taxon>Eubacteriaceae</taxon>
        <taxon>Eubacteriaceae incertae sedis</taxon>
        <taxon>Candidatus Allocopromorpha</taxon>
    </lineage>
</organism>
<comment type="caution">
    <text evidence="2">The sequence shown here is derived from an EMBL/GenBank/DDBJ whole genome shotgun (WGS) entry which is preliminary data.</text>
</comment>
<dbReference type="InterPro" id="IPR021778">
    <property type="entry name" value="Se/S_carrier-like"/>
</dbReference>
<dbReference type="EMBL" id="DVLX01000047">
    <property type="protein sequence ID" value="HIT99451.1"/>
    <property type="molecule type" value="Genomic_DNA"/>
</dbReference>
<reference evidence="2" key="2">
    <citation type="journal article" date="2021" name="PeerJ">
        <title>Extensive microbial diversity within the chicken gut microbiome revealed by metagenomics and culture.</title>
        <authorList>
            <person name="Gilroy R."/>
            <person name="Ravi A."/>
            <person name="Getino M."/>
            <person name="Pursley I."/>
            <person name="Horton D.L."/>
            <person name="Alikhan N.F."/>
            <person name="Baker D."/>
            <person name="Gharbi K."/>
            <person name="Hall N."/>
            <person name="Watson M."/>
            <person name="Adriaenssens E.M."/>
            <person name="Foster-Nyarko E."/>
            <person name="Jarju S."/>
            <person name="Secka A."/>
            <person name="Antonio M."/>
            <person name="Oren A."/>
            <person name="Chaudhuri R.R."/>
            <person name="La Ragione R."/>
            <person name="Hildebrand F."/>
            <person name="Pallen M.J."/>
        </authorList>
    </citation>
    <scope>NUCLEOTIDE SEQUENCE</scope>
    <source>
        <strain evidence="2">CHK176-22527</strain>
    </source>
</reference>
<name>A0A9D1HCE4_9FIRM</name>
<proteinExistence type="predicted"/>
<sequence length="78" mass="8813">MAKRYCYFFFSGYYVTAKAADILEINRIDCRIVKSPVILRNGCSFALRVAAEDGDISRYMIERAGLNISGSTVMNGRY</sequence>
<dbReference type="AlphaFoldDB" id="A0A9D1HCE4"/>
<feature type="domain" description="Putative Se/S carrier protein-like" evidence="1">
    <location>
        <begin position="5"/>
        <end position="70"/>
    </location>
</feature>
<reference evidence="2" key="1">
    <citation type="submission" date="2020-10" db="EMBL/GenBank/DDBJ databases">
        <authorList>
            <person name="Gilroy R."/>
        </authorList>
    </citation>
    <scope>NUCLEOTIDE SEQUENCE</scope>
    <source>
        <strain evidence="2">CHK176-22527</strain>
    </source>
</reference>
<protein>
    <submittedName>
        <fullName evidence="2">DUF3343 domain-containing protein</fullName>
    </submittedName>
</protein>
<evidence type="ECO:0000313" key="3">
    <source>
        <dbReference type="Proteomes" id="UP000824159"/>
    </source>
</evidence>
<accession>A0A9D1HCE4</accession>
<dbReference type="Pfam" id="PF11823">
    <property type="entry name" value="Se_S_carrier"/>
    <property type="match status" value="1"/>
</dbReference>